<gene>
    <name evidence="2" type="ORF">Tci_327876</name>
</gene>
<dbReference type="AlphaFoldDB" id="A0A699H6K2"/>
<proteinExistence type="predicted"/>
<sequence length="150" mass="17013">KIKGSLDSCLSQISSLVKLSSEIIHGILNFSGLQDDPSFPRPPPEPPDAEFDFKPDSEEEIPVVMNDKDKFDDDYFPFMFVIRIFLPYLICSKIFLSFLSAESEDTIFDPGFTPHRLKFLVFGYLSRSKRSSHPFLEISLGRSISLISIA</sequence>
<dbReference type="EMBL" id="BKCJ010115563">
    <property type="protein sequence ID" value="GEX55901.1"/>
    <property type="molecule type" value="Genomic_DNA"/>
</dbReference>
<reference evidence="2" key="1">
    <citation type="journal article" date="2019" name="Sci. Rep.">
        <title>Draft genome of Tanacetum cinerariifolium, the natural source of mosquito coil.</title>
        <authorList>
            <person name="Yamashiro T."/>
            <person name="Shiraishi A."/>
            <person name="Satake H."/>
            <person name="Nakayama K."/>
        </authorList>
    </citation>
    <scope>NUCLEOTIDE SEQUENCE</scope>
</reference>
<evidence type="ECO:0000313" key="2">
    <source>
        <dbReference type="EMBL" id="GEX55901.1"/>
    </source>
</evidence>
<accession>A0A699H6K2</accession>
<protein>
    <submittedName>
        <fullName evidence="2">Uncharacterized protein</fullName>
    </submittedName>
</protein>
<name>A0A699H6K2_TANCI</name>
<organism evidence="2">
    <name type="scientific">Tanacetum cinerariifolium</name>
    <name type="common">Dalmatian daisy</name>
    <name type="synonym">Chrysanthemum cinerariifolium</name>
    <dbReference type="NCBI Taxonomy" id="118510"/>
    <lineage>
        <taxon>Eukaryota</taxon>
        <taxon>Viridiplantae</taxon>
        <taxon>Streptophyta</taxon>
        <taxon>Embryophyta</taxon>
        <taxon>Tracheophyta</taxon>
        <taxon>Spermatophyta</taxon>
        <taxon>Magnoliopsida</taxon>
        <taxon>eudicotyledons</taxon>
        <taxon>Gunneridae</taxon>
        <taxon>Pentapetalae</taxon>
        <taxon>asterids</taxon>
        <taxon>campanulids</taxon>
        <taxon>Asterales</taxon>
        <taxon>Asteraceae</taxon>
        <taxon>Asteroideae</taxon>
        <taxon>Anthemideae</taxon>
        <taxon>Anthemidinae</taxon>
        <taxon>Tanacetum</taxon>
    </lineage>
</organism>
<comment type="caution">
    <text evidence="2">The sequence shown here is derived from an EMBL/GenBank/DDBJ whole genome shotgun (WGS) entry which is preliminary data.</text>
</comment>
<evidence type="ECO:0000256" key="1">
    <source>
        <dbReference type="SAM" id="MobiDB-lite"/>
    </source>
</evidence>
<feature type="non-terminal residue" evidence="2">
    <location>
        <position position="1"/>
    </location>
</feature>
<feature type="region of interest" description="Disordered" evidence="1">
    <location>
        <begin position="34"/>
        <end position="53"/>
    </location>
</feature>